<gene>
    <name evidence="1" type="ORF">HERIO_159</name>
</gene>
<name>A0A1X0QDU7_9MICR</name>
<dbReference type="AlphaFoldDB" id="A0A1X0QDU7"/>
<sequence length="363" mass="43647">MLLRLVSHLMKIIYKTTEEKVNYNKNYVRIPIKLLNTFNYRIFMFKKIKGASNEWLTSDYTGQINLSQYELFDTQIQNEQSKKEKIDIKNKPNDEKKTIVFLEENNDFSFLNENGFLNIDKTLIKEKKMPKLSKKGKYTRLESKSSKGKNLKIVEVIEENSLLGYNYNEQFELLIHIIKMHWKILRIEIKSNRILMYCNKSQPIFTHKLKFKINKRLLKILKHVFKMLELFEKKCLDLKSHQMKYGVLNDGVVYLNFLIYDNKVLLFKKRNKLLFGINVFSSSKWYNEMEKILKLHKVDCLLKFDSEYSISHEIEKKLNTFSSILNLDQESYLKRKFYNLLISLNNGWHLIDIEEIKERILKY</sequence>
<comment type="caution">
    <text evidence="1">The sequence shown here is derived from an EMBL/GenBank/DDBJ whole genome shotgun (WGS) entry which is preliminary data.</text>
</comment>
<evidence type="ECO:0000313" key="1">
    <source>
        <dbReference type="EMBL" id="ORD97979.1"/>
    </source>
</evidence>
<keyword evidence="2" id="KW-1185">Reference proteome</keyword>
<accession>A0A1X0QDU7</accession>
<protein>
    <submittedName>
        <fullName evidence="1">Uncharacterized protein</fullName>
    </submittedName>
</protein>
<organism evidence="1 2">
    <name type="scientific">Hepatospora eriocheir</name>
    <dbReference type="NCBI Taxonomy" id="1081669"/>
    <lineage>
        <taxon>Eukaryota</taxon>
        <taxon>Fungi</taxon>
        <taxon>Fungi incertae sedis</taxon>
        <taxon>Microsporidia</taxon>
        <taxon>Hepatosporidae</taxon>
        <taxon>Hepatospora</taxon>
    </lineage>
</organism>
<reference evidence="1 2" key="1">
    <citation type="journal article" date="2017" name="Environ. Microbiol.">
        <title>Decay of the glycolytic pathway and adaptation to intranuclear parasitism within Enterocytozoonidae microsporidia.</title>
        <authorList>
            <person name="Wiredu Boakye D."/>
            <person name="Jaroenlak P."/>
            <person name="Prachumwat A."/>
            <person name="Williams T.A."/>
            <person name="Bateman K.S."/>
            <person name="Itsathitphaisarn O."/>
            <person name="Sritunyalucksana K."/>
            <person name="Paszkiewicz K.H."/>
            <person name="Moore K.A."/>
            <person name="Stentiford G.D."/>
            <person name="Williams B.A."/>
        </authorList>
    </citation>
    <scope>NUCLEOTIDE SEQUENCE [LARGE SCALE GENOMIC DNA]</scope>
    <source>
        <strain evidence="1 2">GB1</strain>
    </source>
</reference>
<proteinExistence type="predicted"/>
<dbReference type="Proteomes" id="UP000192356">
    <property type="component" value="Unassembled WGS sequence"/>
</dbReference>
<dbReference type="VEuPathDB" id="MicrosporidiaDB:HERIO_159"/>
<dbReference type="VEuPathDB" id="MicrosporidiaDB:A0H76_2641"/>
<dbReference type="EMBL" id="LVKB01000004">
    <property type="protein sequence ID" value="ORD97979.1"/>
    <property type="molecule type" value="Genomic_DNA"/>
</dbReference>
<dbReference type="VEuPathDB" id="MicrosporidiaDB:A0H76_2640"/>
<evidence type="ECO:0000313" key="2">
    <source>
        <dbReference type="Proteomes" id="UP000192356"/>
    </source>
</evidence>